<reference evidence="3" key="1">
    <citation type="submission" date="2022-09" db="EMBL/GenBank/DDBJ databases">
        <title>Fusarium specimens isolated from Avocado Roots.</title>
        <authorList>
            <person name="Stajich J."/>
            <person name="Roper C."/>
            <person name="Heimlech-Rivalta G."/>
        </authorList>
    </citation>
    <scope>NUCLEOTIDE SEQUENCE</scope>
    <source>
        <strain evidence="3">CF00095</strain>
    </source>
</reference>
<dbReference type="Pfam" id="PF00069">
    <property type="entry name" value="Pkinase"/>
    <property type="match status" value="1"/>
</dbReference>
<evidence type="ECO:0000256" key="1">
    <source>
        <dbReference type="SAM" id="MobiDB-lite"/>
    </source>
</evidence>
<dbReference type="PANTHER" id="PTHR24359">
    <property type="entry name" value="SERINE/THREONINE-PROTEIN KINASE SBK1"/>
    <property type="match status" value="1"/>
</dbReference>
<evidence type="ECO:0000313" key="4">
    <source>
        <dbReference type="Proteomes" id="UP001152024"/>
    </source>
</evidence>
<dbReference type="SUPFAM" id="SSF56112">
    <property type="entry name" value="Protein kinase-like (PK-like)"/>
    <property type="match status" value="1"/>
</dbReference>
<evidence type="ECO:0000313" key="3">
    <source>
        <dbReference type="EMBL" id="KAJ4122804.1"/>
    </source>
</evidence>
<dbReference type="PANTHER" id="PTHR24359:SF1">
    <property type="entry name" value="INHIBITOR OF NUCLEAR FACTOR KAPPA-B KINASE EPSILON SUBUNIT HOMOLOG 1-RELATED"/>
    <property type="match status" value="1"/>
</dbReference>
<name>A0ABQ8R141_FUSEQ</name>
<dbReference type="EMBL" id="JAOQBH010000019">
    <property type="protein sequence ID" value="KAJ4122804.1"/>
    <property type="molecule type" value="Genomic_DNA"/>
</dbReference>
<dbReference type="InterPro" id="IPR008271">
    <property type="entry name" value="Ser/Thr_kinase_AS"/>
</dbReference>
<dbReference type="SMART" id="SM00220">
    <property type="entry name" value="S_TKc"/>
    <property type="match status" value="1"/>
</dbReference>
<feature type="domain" description="Protein kinase" evidence="2">
    <location>
        <begin position="163"/>
        <end position="496"/>
    </location>
</feature>
<dbReference type="PROSITE" id="PS50011">
    <property type="entry name" value="PROTEIN_KINASE_DOM"/>
    <property type="match status" value="1"/>
</dbReference>
<feature type="region of interest" description="Disordered" evidence="1">
    <location>
        <begin position="374"/>
        <end position="399"/>
    </location>
</feature>
<dbReference type="CDD" id="cd00180">
    <property type="entry name" value="PKc"/>
    <property type="match status" value="1"/>
</dbReference>
<organism evidence="3 4">
    <name type="scientific">Fusarium equiseti</name>
    <name type="common">Fusarium scirpi</name>
    <dbReference type="NCBI Taxonomy" id="61235"/>
    <lineage>
        <taxon>Eukaryota</taxon>
        <taxon>Fungi</taxon>
        <taxon>Dikarya</taxon>
        <taxon>Ascomycota</taxon>
        <taxon>Pezizomycotina</taxon>
        <taxon>Sordariomycetes</taxon>
        <taxon>Hypocreomycetidae</taxon>
        <taxon>Hypocreales</taxon>
        <taxon>Nectriaceae</taxon>
        <taxon>Fusarium</taxon>
        <taxon>Fusarium incarnatum-equiseti species complex</taxon>
    </lineage>
</organism>
<dbReference type="InterPro" id="IPR000719">
    <property type="entry name" value="Prot_kinase_dom"/>
</dbReference>
<proteinExistence type="predicted"/>
<dbReference type="PROSITE" id="PS00108">
    <property type="entry name" value="PROTEIN_KINASE_ST"/>
    <property type="match status" value="1"/>
</dbReference>
<dbReference type="Gene3D" id="1.10.510.10">
    <property type="entry name" value="Transferase(Phosphotransferase) domain 1"/>
    <property type="match status" value="1"/>
</dbReference>
<dbReference type="Proteomes" id="UP001152024">
    <property type="component" value="Unassembled WGS sequence"/>
</dbReference>
<gene>
    <name evidence="3" type="ORF">NW768_010249</name>
</gene>
<comment type="caution">
    <text evidence="3">The sequence shown here is derived from an EMBL/GenBank/DDBJ whole genome shotgun (WGS) entry which is preliminary data.</text>
</comment>
<sequence length="909" mass="101812">MASTNYENVSREIRRNLTRQFKGDINGNMFATRKLAKDVLSDDELRRVYKSLRSSEQSSSSAGSNSENSFVQNINNKTLHDFLAVLLYAHCAKSAALSFEANLVFSDVPQISLPVSKNYLSGVFGEGSEDIRDFLQHQKYFCTIVIGFPEDIILQGLSRSKPWLSERPLGSGSFGNVFAVDIAEHHFTENGKLEDTCGQAKVVARKDFAMQTQTSFQTEVKVMKEIRDSTRKHDNVLNSFGTLIIEGDKPEFSLFMPKAEKDLAEYFKETKNGGGPFSMKERLCLISSAIGLADGLDFLHTGITAKGMKRRVCFHMDLKPGNVLIFHEKGHDIWKISDFGMSKVKDIPRSTPTQEDILTDFAKLFIPRSKEGTAEASKTAMQRGPHTFSPSEGEGSGKTMNEKSDVWALGCILSLAFTYMEFQVKGLERYSELRRQHSNLATDPFYGKSTIRQSFPINKGVVEQHRSLVKAAAKRGSDEKKAVQSMLDLLKDKVFVENQKRRCQASEVRQKLAETLEKYEAVTASKPGGTEERSRLFNLFPGLRKPEHTMLTSGITVSPEFVSWRLDKYKATRAKGCDCSPNGAFIAYWNEDEISLFTKSHGELQELSPVDKEGRKPDDSGRVWKAIKLSNRYLIAITTGSEHNLYIFDMAIAVSLSTYTVLSLPESETSLLDLAPDLRAQQTTAHGQIKFEAGISTFDQKMVWLEWRAMDILRLISHSKNRACIAFQSRDNPLLLSIVFLCIDKASQIVARLNETNFVGETTSLFTDMVYTSNDSTGTEILVVLHTKRITQVGFTDFKTQAKIESRSPIEKWRILSLTIDRSSGMIIALGARSLYDGVCLLEIKWRTGGTVLQVVEPPLAVLKKLLEADEPKVRICQEVRPKVALITALTSKDRPAVYQVNLNGLSRA</sequence>
<dbReference type="InterPro" id="IPR011009">
    <property type="entry name" value="Kinase-like_dom_sf"/>
</dbReference>
<accession>A0ABQ8R141</accession>
<evidence type="ECO:0000259" key="2">
    <source>
        <dbReference type="PROSITE" id="PS50011"/>
    </source>
</evidence>
<protein>
    <recommendedName>
        <fullName evidence="2">Protein kinase domain-containing protein</fullName>
    </recommendedName>
</protein>
<keyword evidence="4" id="KW-1185">Reference proteome</keyword>